<dbReference type="InterPro" id="IPR016024">
    <property type="entry name" value="ARM-type_fold"/>
</dbReference>
<name>A0ABV0RY26_9TELE</name>
<protein>
    <recommendedName>
        <fullName evidence="3">MROH2B-like N-terminal HEAT-repeats domain-containing protein</fullName>
    </recommendedName>
</protein>
<sequence length="298" mass="33928">MVPFLNAILGTMLPMLGMARQDNMKWVFSSGKNPPTPNLSLFYNVLMGNKATASGYAKSRPLYFSYFVSCSSFSLLLFPCPPPRLAALCHFSDSILEYLANLDKAPDPTVRKDTFSGEIYAAFDILFNNWLQSREHKLRLTVGEAVGSMCHLMASDKLEEQIPRIIPAIVSLYKKNTEHYVINRTVMYVLQKLENSNERSRMGSLAVLRHLINSSCEINAATRNHQFHFSTVVMYSFTFFFIAVCMCVAASTMESKKLLILASIRQPMADHSNKVTFIMMQRKIYFGLWEILYFFSHG</sequence>
<dbReference type="PANTHER" id="PTHR23120">
    <property type="entry name" value="MAESTRO-RELATED HEAT DOMAIN-CONTAINING"/>
    <property type="match status" value="1"/>
</dbReference>
<dbReference type="Pfam" id="PF23221">
    <property type="entry name" value="HEAT_MROH2B_1st"/>
    <property type="match status" value="2"/>
</dbReference>
<dbReference type="PANTHER" id="PTHR23120:SF0">
    <property type="entry name" value="MAESTRO HEAT-LIKE REPEAT FAMILY MEMBER 1"/>
    <property type="match status" value="1"/>
</dbReference>
<evidence type="ECO:0000313" key="5">
    <source>
        <dbReference type="Proteomes" id="UP001434883"/>
    </source>
</evidence>
<keyword evidence="2" id="KW-0732">Signal</keyword>
<feature type="signal peptide" evidence="2">
    <location>
        <begin position="1"/>
        <end position="19"/>
    </location>
</feature>
<dbReference type="InterPro" id="IPR056282">
    <property type="entry name" value="MROH2B-like_N_HEAT"/>
</dbReference>
<keyword evidence="5" id="KW-1185">Reference proteome</keyword>
<dbReference type="Proteomes" id="UP001434883">
    <property type="component" value="Unassembled WGS sequence"/>
</dbReference>
<evidence type="ECO:0000256" key="2">
    <source>
        <dbReference type="SAM" id="SignalP"/>
    </source>
</evidence>
<evidence type="ECO:0000259" key="3">
    <source>
        <dbReference type="Pfam" id="PF23221"/>
    </source>
</evidence>
<dbReference type="SUPFAM" id="SSF48371">
    <property type="entry name" value="ARM repeat"/>
    <property type="match status" value="1"/>
</dbReference>
<gene>
    <name evidence="4" type="ORF">XENOCAPTIV_027733</name>
</gene>
<feature type="chain" id="PRO_5045177811" description="MROH2B-like N-terminal HEAT-repeats domain-containing protein" evidence="2">
    <location>
        <begin position="20"/>
        <end position="298"/>
    </location>
</feature>
<comment type="caution">
    <text evidence="4">The sequence shown here is derived from an EMBL/GenBank/DDBJ whole genome shotgun (WGS) entry which is preliminary data.</text>
</comment>
<proteinExistence type="predicted"/>
<keyword evidence="1" id="KW-0812">Transmembrane</keyword>
<organism evidence="4 5">
    <name type="scientific">Xenoophorus captivus</name>
    <dbReference type="NCBI Taxonomy" id="1517983"/>
    <lineage>
        <taxon>Eukaryota</taxon>
        <taxon>Metazoa</taxon>
        <taxon>Chordata</taxon>
        <taxon>Craniata</taxon>
        <taxon>Vertebrata</taxon>
        <taxon>Euteleostomi</taxon>
        <taxon>Actinopterygii</taxon>
        <taxon>Neopterygii</taxon>
        <taxon>Teleostei</taxon>
        <taxon>Neoteleostei</taxon>
        <taxon>Acanthomorphata</taxon>
        <taxon>Ovalentaria</taxon>
        <taxon>Atherinomorphae</taxon>
        <taxon>Cyprinodontiformes</taxon>
        <taxon>Goodeidae</taxon>
        <taxon>Xenoophorus</taxon>
    </lineage>
</organism>
<keyword evidence="1" id="KW-0472">Membrane</keyword>
<accession>A0ABV0RY26</accession>
<dbReference type="InterPro" id="IPR045206">
    <property type="entry name" value="Maestro_heat-like_prot"/>
</dbReference>
<feature type="domain" description="MROH2B-like N-terminal HEAT-repeats" evidence="3">
    <location>
        <begin position="1"/>
        <end position="30"/>
    </location>
</feature>
<feature type="transmembrane region" description="Helical" evidence="1">
    <location>
        <begin position="232"/>
        <end position="251"/>
    </location>
</feature>
<evidence type="ECO:0000313" key="4">
    <source>
        <dbReference type="EMBL" id="MEQ2212227.1"/>
    </source>
</evidence>
<keyword evidence="1" id="KW-1133">Transmembrane helix</keyword>
<feature type="domain" description="MROH2B-like N-terminal HEAT-repeats" evidence="3">
    <location>
        <begin position="87"/>
        <end position="150"/>
    </location>
</feature>
<reference evidence="4 5" key="1">
    <citation type="submission" date="2021-06" db="EMBL/GenBank/DDBJ databases">
        <authorList>
            <person name="Palmer J.M."/>
        </authorList>
    </citation>
    <scope>NUCLEOTIDE SEQUENCE [LARGE SCALE GENOMIC DNA]</scope>
    <source>
        <strain evidence="4 5">XC_2019</strain>
        <tissue evidence="4">Muscle</tissue>
    </source>
</reference>
<evidence type="ECO:0000256" key="1">
    <source>
        <dbReference type="SAM" id="Phobius"/>
    </source>
</evidence>
<dbReference type="EMBL" id="JAHRIN010059547">
    <property type="protein sequence ID" value="MEQ2212227.1"/>
    <property type="molecule type" value="Genomic_DNA"/>
</dbReference>